<keyword evidence="5" id="KW-1185">Reference proteome</keyword>
<sequence>MPSQAVVLEDALATLNTPADLSILSLAEPILSSSSSTSVSKAARAPLSATSSSNSAETENNDEQKLTPASLDAELAHYKDLFAKLRFSYVEQVTKERFLKAIVADPPELVTAAQNDELEEELKEAKATLKRKKVAMEDMIAELGDMARRLAQTYEIVQLQSTQLATLPDEIEYLDAHIASLRAAQEPASTDPEMNLSLPATQALLSEREAELAELDRELAELRSALPRKQREVKRLEAGLGPLEEKKRKIVDEAKEAKRQRGVDGAMARELEERGRWLKGVHAGLTAMLQV</sequence>
<feature type="region of interest" description="Disordered" evidence="2">
    <location>
        <begin position="44"/>
        <end position="65"/>
    </location>
</feature>
<evidence type="ECO:0000256" key="2">
    <source>
        <dbReference type="SAM" id="MobiDB-lite"/>
    </source>
</evidence>
<dbReference type="PANTHER" id="PTHR37329:SF1">
    <property type="entry name" value="KINETOCHORE PROTEIN SOS7"/>
    <property type="match status" value="1"/>
</dbReference>
<organism evidence="4 5">
    <name type="scientific">Neodothiora populina</name>
    <dbReference type="NCBI Taxonomy" id="2781224"/>
    <lineage>
        <taxon>Eukaryota</taxon>
        <taxon>Fungi</taxon>
        <taxon>Dikarya</taxon>
        <taxon>Ascomycota</taxon>
        <taxon>Pezizomycotina</taxon>
        <taxon>Dothideomycetes</taxon>
        <taxon>Dothideomycetidae</taxon>
        <taxon>Dothideales</taxon>
        <taxon>Dothioraceae</taxon>
        <taxon>Neodothiora</taxon>
    </lineage>
</organism>
<evidence type="ECO:0000259" key="3">
    <source>
        <dbReference type="Pfam" id="PF20882"/>
    </source>
</evidence>
<dbReference type="Proteomes" id="UP001562354">
    <property type="component" value="Unassembled WGS sequence"/>
</dbReference>
<feature type="domain" description="Kinetochore protein Sos7 coiled-coil" evidence="3">
    <location>
        <begin position="80"/>
        <end position="154"/>
    </location>
</feature>
<protein>
    <recommendedName>
        <fullName evidence="3">Kinetochore protein Sos7 coiled-coil domain-containing protein</fullName>
    </recommendedName>
</protein>
<name>A0ABR3PIJ5_9PEZI</name>
<feature type="compositionally biased region" description="Low complexity" evidence="2">
    <location>
        <begin position="44"/>
        <end position="58"/>
    </location>
</feature>
<evidence type="ECO:0000313" key="5">
    <source>
        <dbReference type="Proteomes" id="UP001562354"/>
    </source>
</evidence>
<reference evidence="4 5" key="1">
    <citation type="submission" date="2024-07" db="EMBL/GenBank/DDBJ databases">
        <title>Draft sequence of the Neodothiora populina.</title>
        <authorList>
            <person name="Drown D.D."/>
            <person name="Schuette U.S."/>
            <person name="Buechlein A.B."/>
            <person name="Rusch D.R."/>
            <person name="Winton L.W."/>
            <person name="Adams G.A."/>
        </authorList>
    </citation>
    <scope>NUCLEOTIDE SEQUENCE [LARGE SCALE GENOMIC DNA]</scope>
    <source>
        <strain evidence="4 5">CPC 39397</strain>
    </source>
</reference>
<accession>A0ABR3PIJ5</accession>
<dbReference type="GeneID" id="95977808"/>
<feature type="coiled-coil region" evidence="1">
    <location>
        <begin position="108"/>
        <end position="142"/>
    </location>
</feature>
<keyword evidence="1" id="KW-0175">Coiled coil</keyword>
<evidence type="ECO:0000313" key="4">
    <source>
        <dbReference type="EMBL" id="KAL1305971.1"/>
    </source>
</evidence>
<dbReference type="InterPro" id="IPR037475">
    <property type="entry name" value="Sos7"/>
</dbReference>
<dbReference type="RefSeq" id="XP_069202244.1">
    <property type="nucleotide sequence ID" value="XM_069343691.1"/>
</dbReference>
<dbReference type="Gene3D" id="1.10.287.2610">
    <property type="match status" value="1"/>
</dbReference>
<comment type="caution">
    <text evidence="4">The sequence shown here is derived from an EMBL/GenBank/DDBJ whole genome shotgun (WGS) entry which is preliminary data.</text>
</comment>
<gene>
    <name evidence="4" type="ORF">AAFC00_004108</name>
</gene>
<dbReference type="PANTHER" id="PTHR37329">
    <property type="entry name" value="KINETOCHORE PROTEIN SOS7"/>
    <property type="match status" value="1"/>
</dbReference>
<dbReference type="InterPro" id="IPR048781">
    <property type="entry name" value="Sos7_CC"/>
</dbReference>
<evidence type="ECO:0000256" key="1">
    <source>
        <dbReference type="SAM" id="Coils"/>
    </source>
</evidence>
<proteinExistence type="predicted"/>
<dbReference type="EMBL" id="JBFMKM010000005">
    <property type="protein sequence ID" value="KAL1305971.1"/>
    <property type="molecule type" value="Genomic_DNA"/>
</dbReference>
<feature type="coiled-coil region" evidence="1">
    <location>
        <begin position="205"/>
        <end position="239"/>
    </location>
</feature>
<dbReference type="Pfam" id="PF20882">
    <property type="entry name" value="Sos7"/>
    <property type="match status" value="1"/>
</dbReference>